<protein>
    <submittedName>
        <fullName evidence="1">Uncharacterized protein</fullName>
    </submittedName>
</protein>
<proteinExistence type="predicted"/>
<evidence type="ECO:0000313" key="1">
    <source>
        <dbReference type="EMBL" id="OGJ01929.1"/>
    </source>
</evidence>
<comment type="caution">
    <text evidence="1">The sequence shown here is derived from an EMBL/GenBank/DDBJ whole genome shotgun (WGS) entry which is preliminary data.</text>
</comment>
<name>A0A1F6Y6F7_9BACT</name>
<evidence type="ECO:0000313" key="2">
    <source>
        <dbReference type="Proteomes" id="UP000178645"/>
    </source>
</evidence>
<dbReference type="AlphaFoldDB" id="A0A1F6Y6F7"/>
<sequence>MKTLVCVFALLAATLGAEQEKSTVPEGLVKCLEAQNCRRMILYHLEWDEILLTQAFVDTPNFYALRVSEGKEETILQVWAKPSDANPRADKWKHCVVRLPDGEVGHGRNGGFHTWLSREEQQEFRSPLYRPWAGLSPMGEEFRPMWHDLCGQVVEKATQRIK</sequence>
<gene>
    <name evidence="1" type="ORF">A3G53_01420</name>
</gene>
<reference evidence="1 2" key="1">
    <citation type="journal article" date="2016" name="Nat. Commun.">
        <title>Thousands of microbial genomes shed light on interconnected biogeochemical processes in an aquifer system.</title>
        <authorList>
            <person name="Anantharaman K."/>
            <person name="Brown C.T."/>
            <person name="Hug L.A."/>
            <person name="Sharon I."/>
            <person name="Castelle C.J."/>
            <person name="Probst A.J."/>
            <person name="Thomas B.C."/>
            <person name="Singh A."/>
            <person name="Wilkins M.J."/>
            <person name="Karaoz U."/>
            <person name="Brodie E.L."/>
            <person name="Williams K.H."/>
            <person name="Hubbard S.S."/>
            <person name="Banfield J.F."/>
        </authorList>
    </citation>
    <scope>NUCLEOTIDE SEQUENCE [LARGE SCALE GENOMIC DNA]</scope>
</reference>
<dbReference type="EMBL" id="MFVU01000015">
    <property type="protein sequence ID" value="OGJ01929.1"/>
    <property type="molecule type" value="Genomic_DNA"/>
</dbReference>
<organism evidence="1 2">
    <name type="scientific">Candidatus Nomurabacteria bacterium RIFCSPLOWO2_12_FULL_44_11</name>
    <dbReference type="NCBI Taxonomy" id="1801796"/>
    <lineage>
        <taxon>Bacteria</taxon>
        <taxon>Candidatus Nomuraibacteriota</taxon>
    </lineage>
</organism>
<dbReference type="Proteomes" id="UP000178645">
    <property type="component" value="Unassembled WGS sequence"/>
</dbReference>
<accession>A0A1F6Y6F7</accession>